<feature type="region of interest" description="Disordered" evidence="1">
    <location>
        <begin position="20"/>
        <end position="48"/>
    </location>
</feature>
<evidence type="ECO:0000256" key="1">
    <source>
        <dbReference type="SAM" id="MobiDB-lite"/>
    </source>
</evidence>
<accession>A0AA87ZEV6</accession>
<evidence type="ECO:0000313" key="2">
    <source>
        <dbReference type="EMBL" id="GMN31789.1"/>
    </source>
</evidence>
<gene>
    <name evidence="2" type="ORF">TIFTF001_003409</name>
</gene>
<organism evidence="2 3">
    <name type="scientific">Ficus carica</name>
    <name type="common">Common fig</name>
    <dbReference type="NCBI Taxonomy" id="3494"/>
    <lineage>
        <taxon>Eukaryota</taxon>
        <taxon>Viridiplantae</taxon>
        <taxon>Streptophyta</taxon>
        <taxon>Embryophyta</taxon>
        <taxon>Tracheophyta</taxon>
        <taxon>Spermatophyta</taxon>
        <taxon>Magnoliopsida</taxon>
        <taxon>eudicotyledons</taxon>
        <taxon>Gunneridae</taxon>
        <taxon>Pentapetalae</taxon>
        <taxon>rosids</taxon>
        <taxon>fabids</taxon>
        <taxon>Rosales</taxon>
        <taxon>Moraceae</taxon>
        <taxon>Ficeae</taxon>
        <taxon>Ficus</taxon>
    </lineage>
</organism>
<dbReference type="AlphaFoldDB" id="A0AA87ZEV6"/>
<keyword evidence="3" id="KW-1185">Reference proteome</keyword>
<protein>
    <submittedName>
        <fullName evidence="2">Uncharacterized protein</fullName>
    </submittedName>
</protein>
<reference evidence="2" key="1">
    <citation type="submission" date="2023-07" db="EMBL/GenBank/DDBJ databases">
        <title>draft genome sequence of fig (Ficus carica).</title>
        <authorList>
            <person name="Takahashi T."/>
            <person name="Nishimura K."/>
        </authorList>
    </citation>
    <scope>NUCLEOTIDE SEQUENCE</scope>
</reference>
<evidence type="ECO:0000313" key="3">
    <source>
        <dbReference type="Proteomes" id="UP001187192"/>
    </source>
</evidence>
<proteinExistence type="predicted"/>
<dbReference type="EMBL" id="BTGU01000003">
    <property type="protein sequence ID" value="GMN31789.1"/>
    <property type="molecule type" value="Genomic_DNA"/>
</dbReference>
<sequence length="48" mass="5138">MAIDESDGMLATEVGEIGMGTEHGEELAAHSELCSKEGRYPEELLTEA</sequence>
<dbReference type="Proteomes" id="UP001187192">
    <property type="component" value="Unassembled WGS sequence"/>
</dbReference>
<comment type="caution">
    <text evidence="2">The sequence shown here is derived from an EMBL/GenBank/DDBJ whole genome shotgun (WGS) entry which is preliminary data.</text>
</comment>
<feature type="compositionally biased region" description="Basic and acidic residues" evidence="1">
    <location>
        <begin position="22"/>
        <end position="42"/>
    </location>
</feature>
<name>A0AA87ZEV6_FICCA</name>